<proteinExistence type="predicted"/>
<evidence type="ECO:0000313" key="1">
    <source>
        <dbReference type="EMBL" id="MBB5129809.1"/>
    </source>
</evidence>
<keyword evidence="2" id="KW-1185">Reference proteome</keyword>
<accession>A0A7W8BY47</accession>
<name>A0A7W8BY47_9ACTN</name>
<comment type="caution">
    <text evidence="1">The sequence shown here is derived from an EMBL/GenBank/DDBJ whole genome shotgun (WGS) entry which is preliminary data.</text>
</comment>
<organism evidence="1 2">
    <name type="scientific">Streptomyces griseoloalbus</name>
    <dbReference type="NCBI Taxonomy" id="67303"/>
    <lineage>
        <taxon>Bacteria</taxon>
        <taxon>Bacillati</taxon>
        <taxon>Actinomycetota</taxon>
        <taxon>Actinomycetes</taxon>
        <taxon>Kitasatosporales</taxon>
        <taxon>Streptomycetaceae</taxon>
        <taxon>Streptomyces</taxon>
    </lineage>
</organism>
<sequence length="61" mass="6874">MNNYLIRYDDGTSQNMQAASVEYIYDESVFRFLDDGGKVIAWVPSLNVHCVTDSKATAQKP</sequence>
<dbReference type="Proteomes" id="UP000568022">
    <property type="component" value="Unassembled WGS sequence"/>
</dbReference>
<dbReference type="AlphaFoldDB" id="A0A7W8BY47"/>
<evidence type="ECO:0000313" key="2">
    <source>
        <dbReference type="Proteomes" id="UP000568022"/>
    </source>
</evidence>
<gene>
    <name evidence="1" type="ORF">FHS32_006603</name>
</gene>
<reference evidence="1 2" key="1">
    <citation type="submission" date="2020-08" db="EMBL/GenBank/DDBJ databases">
        <title>Genomic Encyclopedia of Type Strains, Phase III (KMG-III): the genomes of soil and plant-associated and newly described type strains.</title>
        <authorList>
            <person name="Whitman W."/>
        </authorList>
    </citation>
    <scope>NUCLEOTIDE SEQUENCE [LARGE SCALE GENOMIC DNA]</scope>
    <source>
        <strain evidence="1 2">CECT 3226</strain>
    </source>
</reference>
<protein>
    <submittedName>
        <fullName evidence="1">Uncharacterized protein</fullName>
    </submittedName>
</protein>
<dbReference type="EMBL" id="JACHJE010000022">
    <property type="protein sequence ID" value="MBB5129809.1"/>
    <property type="molecule type" value="Genomic_DNA"/>
</dbReference>